<evidence type="ECO:0000313" key="3">
    <source>
        <dbReference type="Proteomes" id="UP000033632"/>
    </source>
</evidence>
<reference evidence="2 3" key="1">
    <citation type="submission" date="2015-03" db="EMBL/GenBank/DDBJ databases">
        <authorList>
            <person name="Hassan Y.I."/>
            <person name="Lepp D."/>
            <person name="Li X.-Z."/>
            <person name="Zhou T."/>
        </authorList>
    </citation>
    <scope>NUCLEOTIDE SEQUENCE [LARGE SCALE GENOMIC DNA]</scope>
    <source>
        <strain evidence="2 3">BD-c194</strain>
    </source>
</reference>
<dbReference type="Proteomes" id="UP000033632">
    <property type="component" value="Unassembled WGS sequence"/>
</dbReference>
<gene>
    <name evidence="2" type="ORF">VE25_15805</name>
</gene>
<feature type="signal peptide" evidence="1">
    <location>
        <begin position="1"/>
        <end position="22"/>
    </location>
</feature>
<dbReference type="EMBL" id="JZEX01000130">
    <property type="protein sequence ID" value="KKB10849.1"/>
    <property type="molecule type" value="Genomic_DNA"/>
</dbReference>
<dbReference type="RefSeq" id="WP_046109614.1">
    <property type="nucleotide sequence ID" value="NZ_JZEX01000130.1"/>
</dbReference>
<evidence type="ECO:0000313" key="2">
    <source>
        <dbReference type="EMBL" id="KKB10849.1"/>
    </source>
</evidence>
<feature type="chain" id="PRO_5002486814" evidence="1">
    <location>
        <begin position="23"/>
        <end position="107"/>
    </location>
</feature>
<keyword evidence="1" id="KW-0732">Signal</keyword>
<keyword evidence="3" id="KW-1185">Reference proteome</keyword>
<dbReference type="AlphaFoldDB" id="A0A0F5FPM3"/>
<sequence>MKRIVPALALLGAALLAGPASAQSAVPLLRVYIDHPYFYEFQADIAPRGDEGRYRLHVFLEGKEVGKSEIVYDCASGAYEETEIDAWTGGAEAFLPAALMSFARLYC</sequence>
<comment type="caution">
    <text evidence="2">The sequence shown here is derived from an EMBL/GenBank/DDBJ whole genome shotgun (WGS) entry which is preliminary data.</text>
</comment>
<dbReference type="PATRIC" id="fig|443610.3.peg.1441"/>
<dbReference type="STRING" id="443610.VE25_15805"/>
<dbReference type="OrthoDB" id="7951282at2"/>
<name>A0A0F5FPM3_9HYPH</name>
<accession>A0A0F5FPM3</accession>
<proteinExistence type="predicted"/>
<evidence type="ECO:0000256" key="1">
    <source>
        <dbReference type="SAM" id="SignalP"/>
    </source>
</evidence>
<protein>
    <submittedName>
        <fullName evidence="2">Uncharacterized protein</fullName>
    </submittedName>
</protein>
<organism evidence="2 3">
    <name type="scientific">Devosia geojensis</name>
    <dbReference type="NCBI Taxonomy" id="443610"/>
    <lineage>
        <taxon>Bacteria</taxon>
        <taxon>Pseudomonadati</taxon>
        <taxon>Pseudomonadota</taxon>
        <taxon>Alphaproteobacteria</taxon>
        <taxon>Hyphomicrobiales</taxon>
        <taxon>Devosiaceae</taxon>
        <taxon>Devosia</taxon>
    </lineage>
</organism>